<dbReference type="Proteomes" id="UP001167796">
    <property type="component" value="Unassembled WGS sequence"/>
</dbReference>
<keyword evidence="2" id="KW-1185">Reference proteome</keyword>
<protein>
    <submittedName>
        <fullName evidence="1">DUF937 domain-containing protein</fullName>
    </submittedName>
</protein>
<sequence>MLDTVKAAFSRELVRHVASRLGEAESGVGKAVGGIVPMVLCGLVNQAGSGASQAVFNLSRQAWLGTHYNVSTTTGVLGVLGSNFASGNSLVQGHDVLEKLFGIGSHVLIEPISAFAGIRVESADTLLKLAGMVLPALLGQYAASRQLQAVGLASELAAIKGPVRAMLPAGLQGLVGLLWLSGMATGTKQPDAPTRSLTSVVRARAVAAMEWTVRRSSMLVVLVGGVVMLCFMLAETAGNEAPVRPAAVQLPATAVSLEMEADSGPRPLETKELGLF</sequence>
<dbReference type="EMBL" id="JAUQSX010000006">
    <property type="protein sequence ID" value="MDO7847256.1"/>
    <property type="molecule type" value="Genomic_DNA"/>
</dbReference>
<evidence type="ECO:0000313" key="2">
    <source>
        <dbReference type="Proteomes" id="UP001167796"/>
    </source>
</evidence>
<dbReference type="RefSeq" id="WP_305011936.1">
    <property type="nucleotide sequence ID" value="NZ_JAUQSX010000006.1"/>
</dbReference>
<dbReference type="InterPro" id="IPR009282">
    <property type="entry name" value="DUF937"/>
</dbReference>
<dbReference type="Pfam" id="PF06078">
    <property type="entry name" value="DUF937"/>
    <property type="match status" value="1"/>
</dbReference>
<evidence type="ECO:0000313" key="1">
    <source>
        <dbReference type="EMBL" id="MDO7847256.1"/>
    </source>
</evidence>
<organism evidence="1 2">
    <name type="scientific">Hymenobacter mellowenesis</name>
    <dbReference type="NCBI Taxonomy" id="3063995"/>
    <lineage>
        <taxon>Bacteria</taxon>
        <taxon>Pseudomonadati</taxon>
        <taxon>Bacteroidota</taxon>
        <taxon>Cytophagia</taxon>
        <taxon>Cytophagales</taxon>
        <taxon>Hymenobacteraceae</taxon>
        <taxon>Hymenobacter</taxon>
    </lineage>
</organism>
<accession>A0ABT9ABM9</accession>
<proteinExistence type="predicted"/>
<gene>
    <name evidence="1" type="ORF">Q5H92_12865</name>
</gene>
<reference evidence="1" key="1">
    <citation type="submission" date="2023-07" db="EMBL/GenBank/DDBJ databases">
        <authorList>
            <person name="Kim M.K."/>
        </authorList>
    </citation>
    <scope>NUCLEOTIDE SEQUENCE</scope>
    <source>
        <strain evidence="1">M29</strain>
    </source>
</reference>
<name>A0ABT9ABM9_9BACT</name>
<comment type="caution">
    <text evidence="1">The sequence shown here is derived from an EMBL/GenBank/DDBJ whole genome shotgun (WGS) entry which is preliminary data.</text>
</comment>